<keyword evidence="6" id="KW-0808">Transferase</keyword>
<proteinExistence type="inferred from homology"/>
<protein>
    <submittedName>
        <fullName evidence="6">DegT/DnrJ/EryC1/StrS family aminotransferase</fullName>
    </submittedName>
</protein>
<dbReference type="FunFam" id="3.40.640.10:FF:000089">
    <property type="entry name" value="Aminotransferase, DegT/DnrJ/EryC1/StrS family"/>
    <property type="match status" value="1"/>
</dbReference>
<evidence type="ECO:0000256" key="2">
    <source>
        <dbReference type="ARBA" id="ARBA00037999"/>
    </source>
</evidence>
<dbReference type="GO" id="GO:0030170">
    <property type="term" value="F:pyridoxal phosphate binding"/>
    <property type="evidence" value="ECO:0007669"/>
    <property type="project" value="UniProtKB-ARBA"/>
</dbReference>
<dbReference type="GO" id="GO:0008483">
    <property type="term" value="F:transaminase activity"/>
    <property type="evidence" value="ECO:0007669"/>
    <property type="project" value="UniProtKB-KW"/>
</dbReference>
<dbReference type="CDD" id="cd00616">
    <property type="entry name" value="AHBA_syn"/>
    <property type="match status" value="1"/>
</dbReference>
<dbReference type="Proteomes" id="UP000500857">
    <property type="component" value="Chromosome"/>
</dbReference>
<accession>A0A6H1U0X6</accession>
<dbReference type="InterPro" id="IPR015421">
    <property type="entry name" value="PyrdxlP-dep_Trfase_major"/>
</dbReference>
<name>A0A6H1U0X6_9CYAN</name>
<dbReference type="InterPro" id="IPR015422">
    <property type="entry name" value="PyrdxlP-dep_Trfase_small"/>
</dbReference>
<keyword evidence="7" id="KW-1185">Reference proteome</keyword>
<evidence type="ECO:0000256" key="3">
    <source>
        <dbReference type="PIRSR" id="PIRSR000390-1"/>
    </source>
</evidence>
<evidence type="ECO:0000313" key="6">
    <source>
        <dbReference type="EMBL" id="QIZ72047.1"/>
    </source>
</evidence>
<dbReference type="RefSeq" id="WP_168570198.1">
    <property type="nucleotide sequence ID" value="NZ_CP051167.1"/>
</dbReference>
<dbReference type="PANTHER" id="PTHR30244">
    <property type="entry name" value="TRANSAMINASE"/>
    <property type="match status" value="1"/>
</dbReference>
<keyword evidence="6" id="KW-0032">Aminotransferase</keyword>
<dbReference type="InterPro" id="IPR000653">
    <property type="entry name" value="DegT/StrS_aminotransferase"/>
</dbReference>
<keyword evidence="1 4" id="KW-0663">Pyridoxal phosphate</keyword>
<dbReference type="AlphaFoldDB" id="A0A6H1U0X6"/>
<evidence type="ECO:0000256" key="5">
    <source>
        <dbReference type="RuleBase" id="RU004508"/>
    </source>
</evidence>
<gene>
    <name evidence="6" type="ORF">HCG48_16885</name>
</gene>
<reference evidence="6 7" key="1">
    <citation type="submission" date="2020-04" db="EMBL/GenBank/DDBJ databases">
        <authorList>
            <person name="Basu S."/>
            <person name="Maruthanayagam V."/>
            <person name="Chakraborty S."/>
            <person name="Pramanik A."/>
            <person name="Mukherjee J."/>
            <person name="Brink B."/>
        </authorList>
    </citation>
    <scope>NUCLEOTIDE SEQUENCE [LARGE SCALE GENOMIC DNA]</scope>
    <source>
        <strain evidence="6 7">AP17</strain>
    </source>
</reference>
<evidence type="ECO:0000256" key="4">
    <source>
        <dbReference type="PIRSR" id="PIRSR000390-2"/>
    </source>
</evidence>
<dbReference type="Gene3D" id="3.40.640.10">
    <property type="entry name" value="Type I PLP-dependent aspartate aminotransferase-like (Major domain)"/>
    <property type="match status" value="1"/>
</dbReference>
<feature type="modified residue" description="N6-(pyridoxal phosphate)lysine" evidence="4">
    <location>
        <position position="186"/>
    </location>
</feature>
<dbReference type="Pfam" id="PF01041">
    <property type="entry name" value="DegT_DnrJ_EryC1"/>
    <property type="match status" value="1"/>
</dbReference>
<dbReference type="SUPFAM" id="SSF53383">
    <property type="entry name" value="PLP-dependent transferases"/>
    <property type="match status" value="1"/>
</dbReference>
<dbReference type="EMBL" id="CP051167">
    <property type="protein sequence ID" value="QIZ72047.1"/>
    <property type="molecule type" value="Genomic_DNA"/>
</dbReference>
<dbReference type="Gene3D" id="3.90.1150.10">
    <property type="entry name" value="Aspartate Aminotransferase, domain 1"/>
    <property type="match status" value="1"/>
</dbReference>
<dbReference type="GO" id="GO:0000271">
    <property type="term" value="P:polysaccharide biosynthetic process"/>
    <property type="evidence" value="ECO:0007669"/>
    <property type="project" value="TreeGrafter"/>
</dbReference>
<dbReference type="PANTHER" id="PTHR30244:SF36">
    <property type="entry name" value="3-OXO-GLUCOSE-6-PHOSPHATE:GLUTAMATE AMINOTRANSFERASE"/>
    <property type="match status" value="1"/>
</dbReference>
<dbReference type="InterPro" id="IPR015424">
    <property type="entry name" value="PyrdxlP-dep_Trfase"/>
</dbReference>
<evidence type="ECO:0000313" key="7">
    <source>
        <dbReference type="Proteomes" id="UP000500857"/>
    </source>
</evidence>
<feature type="active site" description="Proton acceptor" evidence="3">
    <location>
        <position position="186"/>
    </location>
</feature>
<sequence length="392" mass="42318">MSKIPPIDLAREYQTIRHEIEAAVGDVLVSGQYIGGPQVAEFEAEFGTYVGTSECVACNSGTDALYLALRALDVGPGDEVITSPFTFFATAETISLTGATPVFVDIDETFNLDAQQVEAAISEKTRAIVPVHLFGQPADMTRLGAIAASHQLAIVEDCAQATGARWQGRPVGSLGTVGCFSFFPTKNLGAFGDGGAVTTNDPAIARRIRRLKDHGASARYYHEELGANSRLDALQAAILRVKLRYLDGWNARRQAIATTYSQCLAAVDAIAVPSVRAGAISVWNQYTIRVPQSRPSQNTDNGGAISTRDRLQGSLQESGIATSIYYPFPLHLQPVYRHLGYRSGQLPLVERICTEVLSLPMFPELSHPEQDRIITVVKDALSQLGDPQTLPS</sequence>
<dbReference type="PIRSF" id="PIRSF000390">
    <property type="entry name" value="PLP_StrS"/>
    <property type="match status" value="1"/>
</dbReference>
<organism evidence="6 7">
    <name type="scientific">Oxynema aestuarii AP17</name>
    <dbReference type="NCBI Taxonomy" id="2064643"/>
    <lineage>
        <taxon>Bacteria</taxon>
        <taxon>Bacillati</taxon>
        <taxon>Cyanobacteriota</taxon>
        <taxon>Cyanophyceae</taxon>
        <taxon>Oscillatoriophycideae</taxon>
        <taxon>Oscillatoriales</taxon>
        <taxon>Oscillatoriaceae</taxon>
        <taxon>Oxynema</taxon>
        <taxon>Oxynema aestuarii</taxon>
    </lineage>
</organism>
<comment type="similarity">
    <text evidence="2 5">Belongs to the DegT/DnrJ/EryC1 family.</text>
</comment>
<evidence type="ECO:0000256" key="1">
    <source>
        <dbReference type="ARBA" id="ARBA00022898"/>
    </source>
</evidence>
<dbReference type="KEGG" id="oxy:HCG48_16885"/>